<protein>
    <submittedName>
        <fullName evidence="2">ABC transporter substrate-binding protein</fullName>
    </submittedName>
</protein>
<evidence type="ECO:0000259" key="1">
    <source>
        <dbReference type="PROSITE" id="PS50983"/>
    </source>
</evidence>
<dbReference type="PANTHER" id="PTHR30535">
    <property type="entry name" value="VITAMIN B12-BINDING PROTEIN"/>
    <property type="match status" value="1"/>
</dbReference>
<dbReference type="SUPFAM" id="SSF53807">
    <property type="entry name" value="Helical backbone' metal receptor"/>
    <property type="match status" value="1"/>
</dbReference>
<name>A0ABV8JQA8_9FLAO</name>
<organism evidence="2 3">
    <name type="scientific">Euzebyella saccharophila</name>
    <dbReference type="NCBI Taxonomy" id="679664"/>
    <lineage>
        <taxon>Bacteria</taxon>
        <taxon>Pseudomonadati</taxon>
        <taxon>Bacteroidota</taxon>
        <taxon>Flavobacteriia</taxon>
        <taxon>Flavobacteriales</taxon>
        <taxon>Flavobacteriaceae</taxon>
        <taxon>Euzebyella</taxon>
    </lineage>
</organism>
<dbReference type="CDD" id="cd01141">
    <property type="entry name" value="TroA_d"/>
    <property type="match status" value="1"/>
</dbReference>
<comment type="caution">
    <text evidence="2">The sequence shown here is derived from an EMBL/GenBank/DDBJ whole genome shotgun (WGS) entry which is preliminary data.</text>
</comment>
<keyword evidence="3" id="KW-1185">Reference proteome</keyword>
<sequence length="380" mass="42427">MKNLIVFGCCLYFLACKTEKKKEALPISVTETSSIDYASGFDIQASGDLTIISVSSPWPNANEPYKYALIPKEKLAVITLNKDEFDAIIPVPVESMVVTSTTHIPSLESLGVLDKLTGFPSTDFISSSKARKRIDRKQIKELGNNEAINTEMVIELQPDVLIGFGINDQNKAYNTIQKANIPVVYNGEWTEKSPLGKAEWIKFFAPFFRMEKKADSLFEEIETNYLKAKELVQTSTKKPTVLTGGLYKDVWHVAGGDSWMAQFIKDAGGQYLWEDNADSGGLSLSIESVLAKGQNADFWLNPSMLTTYQDVQSANAHYTQFDAFANKKIFANTLATGETGGLLFYELAPNRPDLVLKDLIHIFHPELLPNHQLFFFKPLN</sequence>
<reference evidence="3" key="1">
    <citation type="journal article" date="2019" name="Int. J. Syst. Evol. Microbiol.">
        <title>The Global Catalogue of Microorganisms (GCM) 10K type strain sequencing project: providing services to taxonomists for standard genome sequencing and annotation.</title>
        <authorList>
            <consortium name="The Broad Institute Genomics Platform"/>
            <consortium name="The Broad Institute Genome Sequencing Center for Infectious Disease"/>
            <person name="Wu L."/>
            <person name="Ma J."/>
        </authorList>
    </citation>
    <scope>NUCLEOTIDE SEQUENCE [LARGE SCALE GENOMIC DNA]</scope>
    <source>
        <strain evidence="3">CECT 7477</strain>
    </source>
</reference>
<dbReference type="Proteomes" id="UP001595814">
    <property type="component" value="Unassembled WGS sequence"/>
</dbReference>
<gene>
    <name evidence="2" type="ORF">ACFOUT_14405</name>
</gene>
<dbReference type="InterPro" id="IPR002491">
    <property type="entry name" value="ABC_transptr_periplasmic_BD"/>
</dbReference>
<dbReference type="Pfam" id="PF01497">
    <property type="entry name" value="Peripla_BP_2"/>
    <property type="match status" value="1"/>
</dbReference>
<dbReference type="RefSeq" id="WP_192461790.1">
    <property type="nucleotide sequence ID" value="NZ_JACYFJ010000002.1"/>
</dbReference>
<accession>A0ABV8JQA8</accession>
<dbReference type="EMBL" id="JBHSAW010000010">
    <property type="protein sequence ID" value="MFC4097078.1"/>
    <property type="molecule type" value="Genomic_DNA"/>
</dbReference>
<feature type="domain" description="Fe/B12 periplasmic-binding" evidence="1">
    <location>
        <begin position="95"/>
        <end position="367"/>
    </location>
</feature>
<dbReference type="Gene3D" id="3.40.50.1980">
    <property type="entry name" value="Nitrogenase molybdenum iron protein domain"/>
    <property type="match status" value="2"/>
</dbReference>
<dbReference type="PANTHER" id="PTHR30535:SF34">
    <property type="entry name" value="MOLYBDATE-BINDING PROTEIN MOLA"/>
    <property type="match status" value="1"/>
</dbReference>
<proteinExistence type="predicted"/>
<dbReference type="InterPro" id="IPR050902">
    <property type="entry name" value="ABC_Transporter_SBP"/>
</dbReference>
<evidence type="ECO:0000313" key="2">
    <source>
        <dbReference type="EMBL" id="MFC4097078.1"/>
    </source>
</evidence>
<evidence type="ECO:0000313" key="3">
    <source>
        <dbReference type="Proteomes" id="UP001595814"/>
    </source>
</evidence>
<dbReference type="PROSITE" id="PS50983">
    <property type="entry name" value="FE_B12_PBP"/>
    <property type="match status" value="1"/>
</dbReference>